<proteinExistence type="predicted"/>
<organism evidence="3 4">
    <name type="scientific">Exophiala mesophila</name>
    <name type="common">Black yeast-like fungus</name>
    <dbReference type="NCBI Taxonomy" id="212818"/>
    <lineage>
        <taxon>Eukaryota</taxon>
        <taxon>Fungi</taxon>
        <taxon>Dikarya</taxon>
        <taxon>Ascomycota</taxon>
        <taxon>Pezizomycotina</taxon>
        <taxon>Eurotiomycetes</taxon>
        <taxon>Chaetothyriomycetidae</taxon>
        <taxon>Chaetothyriales</taxon>
        <taxon>Herpotrichiellaceae</taxon>
        <taxon>Exophiala</taxon>
    </lineage>
</organism>
<feature type="compositionally biased region" description="Basic and acidic residues" evidence="1">
    <location>
        <begin position="384"/>
        <end position="399"/>
    </location>
</feature>
<dbReference type="STRING" id="212818.A0A0D1WNM9"/>
<feature type="region of interest" description="Disordered" evidence="1">
    <location>
        <begin position="160"/>
        <end position="182"/>
    </location>
</feature>
<accession>A0A0D1WNM9</accession>
<evidence type="ECO:0000313" key="3">
    <source>
        <dbReference type="EMBL" id="KIV90635.1"/>
    </source>
</evidence>
<dbReference type="Pfam" id="PF15460">
    <property type="entry name" value="SAS4"/>
    <property type="match status" value="1"/>
</dbReference>
<dbReference type="Proteomes" id="UP000054302">
    <property type="component" value="Unassembled WGS sequence"/>
</dbReference>
<dbReference type="OrthoDB" id="1938992at2759"/>
<dbReference type="VEuPathDB" id="FungiDB:PV10_07918"/>
<dbReference type="OMA" id="PEAIDSC"/>
<protein>
    <recommendedName>
        <fullName evidence="2">Something about silencing protein 4 domain-containing protein</fullName>
    </recommendedName>
</protein>
<keyword evidence="4" id="KW-1185">Reference proteome</keyword>
<feature type="compositionally biased region" description="Acidic residues" evidence="1">
    <location>
        <begin position="371"/>
        <end position="383"/>
    </location>
</feature>
<feature type="domain" description="Something about silencing protein 4" evidence="2">
    <location>
        <begin position="261"/>
        <end position="356"/>
    </location>
</feature>
<evidence type="ECO:0000313" key="4">
    <source>
        <dbReference type="Proteomes" id="UP000054302"/>
    </source>
</evidence>
<dbReference type="InterPro" id="IPR038988">
    <property type="entry name" value="Sas4"/>
</dbReference>
<feature type="compositionally biased region" description="Basic residues" evidence="1">
    <location>
        <begin position="515"/>
        <end position="529"/>
    </location>
</feature>
<name>A0A0D1WNM9_EXOME</name>
<dbReference type="RefSeq" id="XP_016222209.1">
    <property type="nucleotide sequence ID" value="XM_016372877.1"/>
</dbReference>
<evidence type="ECO:0000256" key="1">
    <source>
        <dbReference type="SAM" id="MobiDB-lite"/>
    </source>
</evidence>
<dbReference type="PANTHER" id="PTHR38422">
    <property type="entry name" value="SOMETHING ABOUT SILENCING PROTEIN 4"/>
    <property type="match status" value="1"/>
</dbReference>
<feature type="compositionally biased region" description="Pro residues" evidence="1">
    <location>
        <begin position="449"/>
        <end position="462"/>
    </location>
</feature>
<dbReference type="GO" id="GO:0004402">
    <property type="term" value="F:histone acetyltransferase activity"/>
    <property type="evidence" value="ECO:0007669"/>
    <property type="project" value="TreeGrafter"/>
</dbReference>
<feature type="compositionally biased region" description="Polar residues" evidence="1">
    <location>
        <begin position="405"/>
        <end position="427"/>
    </location>
</feature>
<feature type="region of interest" description="Disordered" evidence="1">
    <location>
        <begin position="510"/>
        <end position="529"/>
    </location>
</feature>
<dbReference type="InterPro" id="IPR029184">
    <property type="entry name" value="Sas4_dom"/>
</dbReference>
<gene>
    <name evidence="3" type="ORF">PV10_07918</name>
</gene>
<dbReference type="PANTHER" id="PTHR38422:SF1">
    <property type="entry name" value="SOMETHING ABOUT SILENCING PROTEIN 4"/>
    <property type="match status" value="1"/>
</dbReference>
<feature type="compositionally biased region" description="Low complexity" evidence="1">
    <location>
        <begin position="18"/>
        <end position="34"/>
    </location>
</feature>
<dbReference type="AlphaFoldDB" id="A0A0D1WNM9"/>
<feature type="region of interest" description="Disordered" evidence="1">
    <location>
        <begin position="363"/>
        <end position="466"/>
    </location>
</feature>
<dbReference type="HOGENOM" id="CLU_011914_2_1_1"/>
<dbReference type="GeneID" id="27325763"/>
<evidence type="ECO:0000259" key="2">
    <source>
        <dbReference type="Pfam" id="PF15460"/>
    </source>
</evidence>
<sequence>MAVGSRSSLRRSGLRDQSSNSLPRSSPRSSLIASDSHKTHLRPQSDSRSLPQAPPLLTQSRDAGNILPSKRLRASTISDKDHIFKRRRLSNTRDDVPQLHIPLRSRVPKFNPPAPASVVPQAEISTLTPTTSTSTPIASPSGKPQYEQIKIIEAKAKAAIRNKAVTSTQDEKRKLRSEDGGSRAKTELAQYFPEFEEMLSLKAPDPDSITTRTHVVLIDDTPDFEPRPPKEDPFGANKPLYLTDTIQFSRRGTITDLAAPDPLHEDYYLKIHAKAERHEKQMKNGDRERAQHEKYQLEKLLEDLRGPDWLKTLGITGVTDSEKKRYEPKRTLFIREIQALIEKFRRWKEEEKRRKLEREQALLEEEMKTEEQEEEGEEDEEEEQKGRRNSKADRGRSSSEDTAESMDSTSSQAPNSSELDALASQQLIEEAESARRRKKLATKTVEQTGPPPLPPPPAPPKPFTSFFSKKHLRDAAVAGRQRGRIILAFGVPVPDLAEHEFELPSEILTEDAIRRSQRSRRRQRRRDDE</sequence>
<reference evidence="3 4" key="1">
    <citation type="submission" date="2015-01" db="EMBL/GenBank/DDBJ databases">
        <title>The Genome Sequence of Exophiala mesophila CBS40295.</title>
        <authorList>
            <consortium name="The Broad Institute Genomics Platform"/>
            <person name="Cuomo C."/>
            <person name="de Hoog S."/>
            <person name="Gorbushina A."/>
            <person name="Stielow B."/>
            <person name="Teixiera M."/>
            <person name="Abouelleil A."/>
            <person name="Chapman S.B."/>
            <person name="Priest M."/>
            <person name="Young S.K."/>
            <person name="Wortman J."/>
            <person name="Nusbaum C."/>
            <person name="Birren B."/>
        </authorList>
    </citation>
    <scope>NUCLEOTIDE SEQUENCE [LARGE SCALE GENOMIC DNA]</scope>
    <source>
        <strain evidence="3 4">CBS 40295</strain>
    </source>
</reference>
<feature type="compositionally biased region" description="Low complexity" evidence="1">
    <location>
        <begin position="1"/>
        <end position="11"/>
    </location>
</feature>
<feature type="region of interest" description="Disordered" evidence="1">
    <location>
        <begin position="1"/>
        <end position="70"/>
    </location>
</feature>
<dbReference type="EMBL" id="KN847524">
    <property type="protein sequence ID" value="KIV90635.1"/>
    <property type="molecule type" value="Genomic_DNA"/>
</dbReference>
<feature type="compositionally biased region" description="Basic and acidic residues" evidence="1">
    <location>
        <begin position="169"/>
        <end position="182"/>
    </location>
</feature>
<dbReference type="GO" id="GO:0033255">
    <property type="term" value="C:SAS acetyltransferase complex"/>
    <property type="evidence" value="ECO:0007669"/>
    <property type="project" value="InterPro"/>
</dbReference>